<name>A0A382X1C4_9ZZZZ</name>
<evidence type="ECO:0008006" key="3">
    <source>
        <dbReference type="Google" id="ProtNLM"/>
    </source>
</evidence>
<feature type="non-terminal residue" evidence="2">
    <location>
        <position position="1"/>
    </location>
</feature>
<feature type="region of interest" description="Disordered" evidence="1">
    <location>
        <begin position="184"/>
        <end position="220"/>
    </location>
</feature>
<organism evidence="2">
    <name type="scientific">marine metagenome</name>
    <dbReference type="NCBI Taxonomy" id="408172"/>
    <lineage>
        <taxon>unclassified sequences</taxon>
        <taxon>metagenomes</taxon>
        <taxon>ecological metagenomes</taxon>
    </lineage>
</organism>
<evidence type="ECO:0000256" key="1">
    <source>
        <dbReference type="SAM" id="MobiDB-lite"/>
    </source>
</evidence>
<dbReference type="EMBL" id="UINC01164017">
    <property type="protein sequence ID" value="SVD64639.1"/>
    <property type="molecule type" value="Genomic_DNA"/>
</dbReference>
<proteinExistence type="predicted"/>
<reference evidence="2" key="1">
    <citation type="submission" date="2018-05" db="EMBL/GenBank/DDBJ databases">
        <authorList>
            <person name="Lanie J.A."/>
            <person name="Ng W.-L."/>
            <person name="Kazmierczak K.M."/>
            <person name="Andrzejewski T.M."/>
            <person name="Davidsen T.M."/>
            <person name="Wayne K.J."/>
            <person name="Tettelin H."/>
            <person name="Glass J.I."/>
            <person name="Rusch D."/>
            <person name="Podicherti R."/>
            <person name="Tsui H.-C.T."/>
            <person name="Winkler M.E."/>
        </authorList>
    </citation>
    <scope>NUCLEOTIDE SEQUENCE</scope>
</reference>
<feature type="compositionally biased region" description="Basic and acidic residues" evidence="1">
    <location>
        <begin position="195"/>
        <end position="220"/>
    </location>
</feature>
<evidence type="ECO:0000313" key="2">
    <source>
        <dbReference type="EMBL" id="SVD64639.1"/>
    </source>
</evidence>
<dbReference type="AlphaFoldDB" id="A0A382X1C4"/>
<gene>
    <name evidence="2" type="ORF">METZ01_LOCUS417493</name>
</gene>
<sequence length="220" mass="26044">YGTDHPDISIESIRQYIVNNRDPYASKGRKKEKRDNDPQRLFQKRNKSLPKRADAFPELKDFYNEYDELEVTEKDRKSYEKLIKGLSEKEKKLLGNEGNFYVVSLKNNGGLVMPVILKATYEDDTTEEIRLPAQIWRRNPDEVSKMIFTKKKLAKLELDPHREIADVDVENNYYPRRILESTFRLNKPSKPGNPLRDKRKEEAEEKKKAEREKKAEQKKK</sequence>
<accession>A0A382X1C4</accession>
<feature type="region of interest" description="Disordered" evidence="1">
    <location>
        <begin position="20"/>
        <end position="53"/>
    </location>
</feature>
<protein>
    <recommendedName>
        <fullName evidence="3">Aminopeptidase</fullName>
    </recommendedName>
</protein>